<sequence length="83" mass="8697">MLPVTTRRELPGGVGARRPGTDTTDVTHRVGGAAEVPALQPHAVVRAQAREQGAPSAPKVRGAGVPAADRQPLLLRGVRAHRR</sequence>
<dbReference type="STRING" id="1355015.LK06_029345"/>
<reference evidence="2 3" key="1">
    <citation type="submission" date="2017-07" db="EMBL/GenBank/DDBJ databases">
        <title>Genome sequence of Streptomyces pluripotens MUSC 137T.</title>
        <authorList>
            <person name="Ser H.-L."/>
            <person name="Lee L.-H."/>
        </authorList>
    </citation>
    <scope>NUCLEOTIDE SEQUENCE [LARGE SCALE GENOMIC DNA]</scope>
    <source>
        <strain evidence="2 3">MUSC 137</strain>
    </source>
</reference>
<feature type="region of interest" description="Disordered" evidence="1">
    <location>
        <begin position="48"/>
        <end position="83"/>
    </location>
</feature>
<dbReference type="AlphaFoldDB" id="A0A221P793"/>
<dbReference type="KEGG" id="splu:LK06_029345"/>
<dbReference type="Proteomes" id="UP000031501">
    <property type="component" value="Chromosome"/>
</dbReference>
<accession>A0A221P793</accession>
<feature type="region of interest" description="Disordered" evidence="1">
    <location>
        <begin position="1"/>
        <end position="25"/>
    </location>
</feature>
<proteinExistence type="predicted"/>
<organism evidence="2 3">
    <name type="scientific">Streptomyces pluripotens</name>
    <dbReference type="NCBI Taxonomy" id="1355015"/>
    <lineage>
        <taxon>Bacteria</taxon>
        <taxon>Bacillati</taxon>
        <taxon>Actinomycetota</taxon>
        <taxon>Actinomycetes</taxon>
        <taxon>Kitasatosporales</taxon>
        <taxon>Streptomycetaceae</taxon>
        <taxon>Streptomyces</taxon>
    </lineage>
</organism>
<evidence type="ECO:0000313" key="3">
    <source>
        <dbReference type="Proteomes" id="UP000031501"/>
    </source>
</evidence>
<evidence type="ECO:0000256" key="1">
    <source>
        <dbReference type="SAM" id="MobiDB-lite"/>
    </source>
</evidence>
<name>A0A221P793_9ACTN</name>
<evidence type="ECO:0000313" key="2">
    <source>
        <dbReference type="EMBL" id="ASN27655.1"/>
    </source>
</evidence>
<feature type="compositionally biased region" description="Basic and acidic residues" evidence="1">
    <location>
        <begin position="1"/>
        <end position="10"/>
    </location>
</feature>
<dbReference type="EMBL" id="CP022433">
    <property type="protein sequence ID" value="ASN27655.1"/>
    <property type="molecule type" value="Genomic_DNA"/>
</dbReference>
<gene>
    <name evidence="2" type="ORF">LK07_30525</name>
</gene>
<protein>
    <submittedName>
        <fullName evidence="2">Uncharacterized protein</fullName>
    </submittedName>
</protein>
<keyword evidence="3" id="KW-1185">Reference proteome</keyword>